<comment type="caution">
    <text evidence="2">The sequence shown here is derived from an EMBL/GenBank/DDBJ whole genome shotgun (WGS) entry which is preliminary data.</text>
</comment>
<dbReference type="Proteomes" id="UP000886523">
    <property type="component" value="Unassembled WGS sequence"/>
</dbReference>
<feature type="signal peptide" evidence="1">
    <location>
        <begin position="1"/>
        <end position="23"/>
    </location>
</feature>
<dbReference type="AlphaFoldDB" id="A0A9P6APW9"/>
<evidence type="ECO:0000313" key="2">
    <source>
        <dbReference type="EMBL" id="KAF9509459.1"/>
    </source>
</evidence>
<feature type="non-terminal residue" evidence="2">
    <location>
        <position position="85"/>
    </location>
</feature>
<accession>A0A9P6APW9</accession>
<evidence type="ECO:0000256" key="1">
    <source>
        <dbReference type="SAM" id="SignalP"/>
    </source>
</evidence>
<keyword evidence="3" id="KW-1185">Reference proteome</keyword>
<gene>
    <name evidence="2" type="ORF">BS47DRAFT_1349225</name>
</gene>
<dbReference type="EMBL" id="MU129035">
    <property type="protein sequence ID" value="KAF9509459.1"/>
    <property type="molecule type" value="Genomic_DNA"/>
</dbReference>
<feature type="chain" id="PRO_5040296769" evidence="1">
    <location>
        <begin position="24"/>
        <end position="85"/>
    </location>
</feature>
<protein>
    <submittedName>
        <fullName evidence="2">Uncharacterized protein</fullName>
    </submittedName>
</protein>
<organism evidence="2 3">
    <name type="scientific">Hydnum rufescens UP504</name>
    <dbReference type="NCBI Taxonomy" id="1448309"/>
    <lineage>
        <taxon>Eukaryota</taxon>
        <taxon>Fungi</taxon>
        <taxon>Dikarya</taxon>
        <taxon>Basidiomycota</taxon>
        <taxon>Agaricomycotina</taxon>
        <taxon>Agaricomycetes</taxon>
        <taxon>Cantharellales</taxon>
        <taxon>Hydnaceae</taxon>
        <taxon>Hydnum</taxon>
    </lineage>
</organism>
<sequence>MLPFCLLLHKLFFMPCFLNISRRTSPVYPEYPISPHHHSLIVPWLPQWSSSFRPSFPSFHLLGSIHILIREQTSATKPWGETLGA</sequence>
<name>A0A9P6APW9_9AGAM</name>
<reference evidence="2" key="1">
    <citation type="journal article" date="2020" name="Nat. Commun.">
        <title>Large-scale genome sequencing of mycorrhizal fungi provides insights into the early evolution of symbiotic traits.</title>
        <authorList>
            <person name="Miyauchi S."/>
            <person name="Kiss E."/>
            <person name="Kuo A."/>
            <person name="Drula E."/>
            <person name="Kohler A."/>
            <person name="Sanchez-Garcia M."/>
            <person name="Morin E."/>
            <person name="Andreopoulos B."/>
            <person name="Barry K.W."/>
            <person name="Bonito G."/>
            <person name="Buee M."/>
            <person name="Carver A."/>
            <person name="Chen C."/>
            <person name="Cichocki N."/>
            <person name="Clum A."/>
            <person name="Culley D."/>
            <person name="Crous P.W."/>
            <person name="Fauchery L."/>
            <person name="Girlanda M."/>
            <person name="Hayes R.D."/>
            <person name="Keri Z."/>
            <person name="LaButti K."/>
            <person name="Lipzen A."/>
            <person name="Lombard V."/>
            <person name="Magnuson J."/>
            <person name="Maillard F."/>
            <person name="Murat C."/>
            <person name="Nolan M."/>
            <person name="Ohm R.A."/>
            <person name="Pangilinan J."/>
            <person name="Pereira M.F."/>
            <person name="Perotto S."/>
            <person name="Peter M."/>
            <person name="Pfister S."/>
            <person name="Riley R."/>
            <person name="Sitrit Y."/>
            <person name="Stielow J.B."/>
            <person name="Szollosi G."/>
            <person name="Zifcakova L."/>
            <person name="Stursova M."/>
            <person name="Spatafora J.W."/>
            <person name="Tedersoo L."/>
            <person name="Vaario L.M."/>
            <person name="Yamada A."/>
            <person name="Yan M."/>
            <person name="Wang P."/>
            <person name="Xu J."/>
            <person name="Bruns T."/>
            <person name="Baldrian P."/>
            <person name="Vilgalys R."/>
            <person name="Dunand C."/>
            <person name="Henrissat B."/>
            <person name="Grigoriev I.V."/>
            <person name="Hibbett D."/>
            <person name="Nagy L.G."/>
            <person name="Martin F.M."/>
        </authorList>
    </citation>
    <scope>NUCLEOTIDE SEQUENCE</scope>
    <source>
        <strain evidence="2">UP504</strain>
    </source>
</reference>
<proteinExistence type="predicted"/>
<keyword evidence="1" id="KW-0732">Signal</keyword>
<evidence type="ECO:0000313" key="3">
    <source>
        <dbReference type="Proteomes" id="UP000886523"/>
    </source>
</evidence>